<evidence type="ECO:0000259" key="1">
    <source>
        <dbReference type="Pfam" id="PF01978"/>
    </source>
</evidence>
<reference evidence="2 3" key="1">
    <citation type="journal article" date="2016" name="Nat. Commun.">
        <title>Thousands of microbial genomes shed light on interconnected biogeochemical processes in an aquifer system.</title>
        <authorList>
            <person name="Anantharaman K."/>
            <person name="Brown C.T."/>
            <person name="Hug L.A."/>
            <person name="Sharon I."/>
            <person name="Castelle C.J."/>
            <person name="Probst A.J."/>
            <person name="Thomas B.C."/>
            <person name="Singh A."/>
            <person name="Wilkins M.J."/>
            <person name="Karaoz U."/>
            <person name="Brodie E.L."/>
            <person name="Williams K.H."/>
            <person name="Hubbard S.S."/>
            <person name="Banfield J.F."/>
        </authorList>
    </citation>
    <scope>NUCLEOTIDE SEQUENCE [LARGE SCALE GENOMIC DNA]</scope>
</reference>
<dbReference type="EMBL" id="MHTK01000002">
    <property type="protein sequence ID" value="OHA60151.1"/>
    <property type="molecule type" value="Genomic_DNA"/>
</dbReference>
<dbReference type="InterPro" id="IPR036388">
    <property type="entry name" value="WH-like_DNA-bd_sf"/>
</dbReference>
<dbReference type="Proteomes" id="UP000177838">
    <property type="component" value="Unassembled WGS sequence"/>
</dbReference>
<evidence type="ECO:0000313" key="2">
    <source>
        <dbReference type="EMBL" id="OHA60151.1"/>
    </source>
</evidence>
<gene>
    <name evidence="2" type="ORF">A2589_00530</name>
</gene>
<dbReference type="STRING" id="1802439.A2589_00530"/>
<dbReference type="PANTHER" id="PTHR34293">
    <property type="entry name" value="HTH-TYPE TRANSCRIPTIONAL REGULATOR TRMBL2"/>
    <property type="match status" value="1"/>
</dbReference>
<organism evidence="2 3">
    <name type="scientific">Candidatus Vogelbacteria bacterium RIFOXYD1_FULL_46_19</name>
    <dbReference type="NCBI Taxonomy" id="1802439"/>
    <lineage>
        <taxon>Bacteria</taxon>
        <taxon>Candidatus Vogeliibacteriota</taxon>
    </lineage>
</organism>
<dbReference type="Gene3D" id="1.10.10.10">
    <property type="entry name" value="Winged helix-like DNA-binding domain superfamily/Winged helix DNA-binding domain"/>
    <property type="match status" value="1"/>
</dbReference>
<protein>
    <recommendedName>
        <fullName evidence="1">Transcription regulator TrmB N-terminal domain-containing protein</fullName>
    </recommendedName>
</protein>
<accession>A0A1G2QJN1</accession>
<feature type="domain" description="Transcription regulator TrmB N-terminal" evidence="1">
    <location>
        <begin position="15"/>
        <end position="67"/>
    </location>
</feature>
<dbReference type="AlphaFoldDB" id="A0A1G2QJN1"/>
<dbReference type="SUPFAM" id="SSF46785">
    <property type="entry name" value="Winged helix' DNA-binding domain"/>
    <property type="match status" value="1"/>
</dbReference>
<sequence length="260" mass="29642">MNDKNSFSPDFYTSLSELGLSQLEINLYTISLQLGPSPISLLAKYMGISRPNVYKVIEGLRDKGLASFYGQEKYARKFMVESPSIVLEKLRKKGELLKGLDGSLTASLPDLLAFYQQGGKDTKIKVIKNQDQFLKIFHQSLEETRVGGMMEFFGSASDFISFVGWQTEREWIKGRLKKKISIRTLVSPDKDAATLRVGQEKELREVRLYNGEANFPTSFLIYGNKLVIWQPKAPLAVSIEDEYMAVMFKSIFYTLWEKSK</sequence>
<dbReference type="PANTHER" id="PTHR34293:SF1">
    <property type="entry name" value="HTH-TYPE TRANSCRIPTIONAL REGULATOR TRMBL2"/>
    <property type="match status" value="1"/>
</dbReference>
<comment type="caution">
    <text evidence="2">The sequence shown here is derived from an EMBL/GenBank/DDBJ whole genome shotgun (WGS) entry which is preliminary data.</text>
</comment>
<dbReference type="InterPro" id="IPR002831">
    <property type="entry name" value="Tscrpt_reg_TrmB_N"/>
</dbReference>
<dbReference type="InterPro" id="IPR051797">
    <property type="entry name" value="TrmB-like"/>
</dbReference>
<dbReference type="Pfam" id="PF01978">
    <property type="entry name" value="TrmB"/>
    <property type="match status" value="1"/>
</dbReference>
<dbReference type="InterPro" id="IPR036390">
    <property type="entry name" value="WH_DNA-bd_sf"/>
</dbReference>
<evidence type="ECO:0000313" key="3">
    <source>
        <dbReference type="Proteomes" id="UP000177838"/>
    </source>
</evidence>
<proteinExistence type="predicted"/>
<name>A0A1G2QJN1_9BACT</name>